<gene>
    <name evidence="1" type="ORF">HCJ59_05765</name>
</gene>
<evidence type="ECO:0000313" key="2">
    <source>
        <dbReference type="Proteomes" id="UP000587800"/>
    </source>
</evidence>
<name>A0ABR6SUM8_9LIST</name>
<sequence length="84" mass="9742">MRINILNSAKCEEDLMKRGNIINSMDGVLEELSKVTVEEFPLGETFYVVYDTESWSGFSSAGRFRFISNDESEKVFEYIERETI</sequence>
<proteinExistence type="predicted"/>
<dbReference type="EMBL" id="JAASUB010000006">
    <property type="protein sequence ID" value="MBC1509397.1"/>
    <property type="molecule type" value="Genomic_DNA"/>
</dbReference>
<accession>A0ABR6SUM8</accession>
<dbReference type="Proteomes" id="UP000587800">
    <property type="component" value="Unassembled WGS sequence"/>
</dbReference>
<comment type="caution">
    <text evidence="1">The sequence shown here is derived from an EMBL/GenBank/DDBJ whole genome shotgun (WGS) entry which is preliminary data.</text>
</comment>
<protein>
    <submittedName>
        <fullName evidence="1">Uncharacterized protein</fullName>
    </submittedName>
</protein>
<evidence type="ECO:0000313" key="1">
    <source>
        <dbReference type="EMBL" id="MBC1509397.1"/>
    </source>
</evidence>
<keyword evidence="2" id="KW-1185">Reference proteome</keyword>
<organism evidence="1 2">
    <name type="scientific">Listeria immobilis</name>
    <dbReference type="NCBI Taxonomy" id="2713502"/>
    <lineage>
        <taxon>Bacteria</taxon>
        <taxon>Bacillati</taxon>
        <taxon>Bacillota</taxon>
        <taxon>Bacilli</taxon>
        <taxon>Bacillales</taxon>
        <taxon>Listeriaceae</taxon>
        <taxon>Listeria</taxon>
    </lineage>
</organism>
<dbReference type="RefSeq" id="WP_185395598.1">
    <property type="nucleotide sequence ID" value="NZ_JAASTU010000029.1"/>
</dbReference>
<reference evidence="1 2" key="1">
    <citation type="submission" date="2020-03" db="EMBL/GenBank/DDBJ databases">
        <title>Soil Listeria distribution.</title>
        <authorList>
            <person name="Liao J."/>
            <person name="Wiedmann M."/>
        </authorList>
    </citation>
    <scope>NUCLEOTIDE SEQUENCE [LARGE SCALE GENOMIC DNA]</scope>
    <source>
        <strain evidence="1 2">FSL L7-1515</strain>
    </source>
</reference>